<keyword evidence="5 6" id="KW-0665">Pyrimidine biosynthesis</keyword>
<dbReference type="InterPro" id="IPR000836">
    <property type="entry name" value="PRTase_dom"/>
</dbReference>
<dbReference type="PATRIC" id="fig|1423749.3.peg.1644"/>
<dbReference type="RefSeq" id="WP_056937044.1">
    <property type="nucleotide sequence ID" value="NZ_AZFN01000007.1"/>
</dbReference>
<comment type="cofactor">
    <cofactor evidence="6">
        <name>Mg(2+)</name>
        <dbReference type="ChEBI" id="CHEBI:18420"/>
    </cofactor>
</comment>
<dbReference type="PANTHER" id="PTHR19278">
    <property type="entry name" value="OROTATE PHOSPHORIBOSYLTRANSFERASE"/>
    <property type="match status" value="1"/>
</dbReference>
<dbReference type="GO" id="GO:0044205">
    <property type="term" value="P:'de novo' UMP biosynthetic process"/>
    <property type="evidence" value="ECO:0007669"/>
    <property type="project" value="UniProtKB-UniRule"/>
</dbReference>
<evidence type="ECO:0000256" key="5">
    <source>
        <dbReference type="ARBA" id="ARBA00022975"/>
    </source>
</evidence>
<dbReference type="SUPFAM" id="SSF53271">
    <property type="entry name" value="PRTase-like"/>
    <property type="match status" value="1"/>
</dbReference>
<dbReference type="Proteomes" id="UP000051739">
    <property type="component" value="Unassembled WGS sequence"/>
</dbReference>
<dbReference type="GO" id="GO:0019856">
    <property type="term" value="P:pyrimidine nucleobase biosynthetic process"/>
    <property type="evidence" value="ECO:0007669"/>
    <property type="project" value="TreeGrafter"/>
</dbReference>
<evidence type="ECO:0000259" key="7">
    <source>
        <dbReference type="Pfam" id="PF00156"/>
    </source>
</evidence>
<name>A0A0R1VGG2_9LACO</name>
<dbReference type="AlphaFoldDB" id="A0A0R1VGG2"/>
<comment type="caution">
    <text evidence="8">The sequence shown here is derived from an EMBL/GenBank/DDBJ whole genome shotgun (WGS) entry which is preliminary data.</text>
</comment>
<evidence type="ECO:0000256" key="4">
    <source>
        <dbReference type="ARBA" id="ARBA00022679"/>
    </source>
</evidence>
<dbReference type="NCBIfam" id="TIGR00336">
    <property type="entry name" value="pyrE"/>
    <property type="match status" value="1"/>
</dbReference>
<dbReference type="Pfam" id="PF00156">
    <property type="entry name" value="Pribosyltran"/>
    <property type="match status" value="1"/>
</dbReference>
<comment type="pathway">
    <text evidence="1 6">Pyrimidine metabolism; UMP biosynthesis via de novo pathway; UMP from orotate: step 1/2.</text>
</comment>
<dbReference type="InterPro" id="IPR023031">
    <property type="entry name" value="OPRT"/>
</dbReference>
<dbReference type="EMBL" id="AZFN01000007">
    <property type="protein sequence ID" value="KRM02724.1"/>
    <property type="molecule type" value="Genomic_DNA"/>
</dbReference>
<evidence type="ECO:0000256" key="6">
    <source>
        <dbReference type="HAMAP-Rule" id="MF_01208"/>
    </source>
</evidence>
<keyword evidence="6" id="KW-0460">Magnesium</keyword>
<feature type="binding site" evidence="6">
    <location>
        <position position="101"/>
    </location>
    <ligand>
        <name>5-phospho-alpha-D-ribose 1-diphosphate</name>
        <dbReference type="ChEBI" id="CHEBI:58017"/>
        <note>ligand shared between dimeric partners</note>
    </ligand>
</feature>
<sequence length="212" mass="23203">MTNYAEKVAQGLLDIQAVTLNPDQPFTWASGLHSPIYTDNRLTISYPDVRANIYQGMVELIKANFPEAEVIAGTATAGIPHAAWVAQAMDLPFIYVRSKPKDHGQGKQVEGVLKPGQKVVVIDDLLSTGGSVLKAAQEVNREGGQVLGVVAVFSYQLPALDQNFAEAGLSYQTVTNYTTLITTAEQKQLINQDQLASLHQWREDPQAWSDQH</sequence>
<feature type="binding site" evidence="6">
    <location>
        <position position="127"/>
    </location>
    <ligand>
        <name>orotate</name>
        <dbReference type="ChEBI" id="CHEBI:30839"/>
    </ligand>
</feature>
<keyword evidence="9" id="KW-1185">Reference proteome</keyword>
<feature type="binding site" evidence="6">
    <location>
        <position position="97"/>
    </location>
    <ligand>
        <name>5-phospho-alpha-D-ribose 1-diphosphate</name>
        <dbReference type="ChEBI" id="CHEBI:58017"/>
        <note>ligand shared between dimeric partners</note>
    </ligand>
</feature>
<comment type="catalytic activity">
    <reaction evidence="6">
        <text>orotidine 5'-phosphate + diphosphate = orotate + 5-phospho-alpha-D-ribose 1-diphosphate</text>
        <dbReference type="Rhea" id="RHEA:10380"/>
        <dbReference type="ChEBI" id="CHEBI:30839"/>
        <dbReference type="ChEBI" id="CHEBI:33019"/>
        <dbReference type="ChEBI" id="CHEBI:57538"/>
        <dbReference type="ChEBI" id="CHEBI:58017"/>
        <dbReference type="EC" id="2.4.2.10"/>
    </reaction>
</comment>
<dbReference type="Gene3D" id="3.40.50.2020">
    <property type="match status" value="1"/>
</dbReference>
<dbReference type="UniPathway" id="UPA00070">
    <property type="reaction ID" value="UER00119"/>
</dbReference>
<dbReference type="CDD" id="cd06223">
    <property type="entry name" value="PRTases_typeI"/>
    <property type="match status" value="1"/>
</dbReference>
<dbReference type="GO" id="GO:0000287">
    <property type="term" value="F:magnesium ion binding"/>
    <property type="evidence" value="ECO:0007669"/>
    <property type="project" value="UniProtKB-UniRule"/>
</dbReference>
<proteinExistence type="inferred from homology"/>
<evidence type="ECO:0000256" key="1">
    <source>
        <dbReference type="ARBA" id="ARBA00004889"/>
    </source>
</evidence>
<comment type="caution">
    <text evidence="6">Lacks conserved residue(s) required for the propagation of feature annotation.</text>
</comment>
<keyword evidence="3 6" id="KW-0328">Glycosyltransferase</keyword>
<dbReference type="PANTHER" id="PTHR19278:SF9">
    <property type="entry name" value="URIDINE 5'-MONOPHOSPHATE SYNTHASE"/>
    <property type="match status" value="1"/>
</dbReference>
<dbReference type="InterPro" id="IPR004467">
    <property type="entry name" value="Or_phspho_trans_dom"/>
</dbReference>
<accession>A0A0R1VGG2</accession>
<dbReference type="HAMAP" id="MF_01208">
    <property type="entry name" value="PyrE"/>
    <property type="match status" value="1"/>
</dbReference>
<evidence type="ECO:0000256" key="3">
    <source>
        <dbReference type="ARBA" id="ARBA00022676"/>
    </source>
</evidence>
<feature type="domain" description="Phosphoribosyltransferase" evidence="7">
    <location>
        <begin position="69"/>
        <end position="153"/>
    </location>
</feature>
<evidence type="ECO:0000313" key="8">
    <source>
        <dbReference type="EMBL" id="KRM02724.1"/>
    </source>
</evidence>
<dbReference type="GO" id="GO:0004588">
    <property type="term" value="F:orotate phosphoribosyltransferase activity"/>
    <property type="evidence" value="ECO:0007669"/>
    <property type="project" value="UniProtKB-UniRule"/>
</dbReference>
<evidence type="ECO:0000313" key="9">
    <source>
        <dbReference type="Proteomes" id="UP000051739"/>
    </source>
</evidence>
<dbReference type="EC" id="2.4.2.10" evidence="2 6"/>
<organism evidence="8 9">
    <name type="scientific">Limosilactobacillus gastricus DSM 16045</name>
    <dbReference type="NCBI Taxonomy" id="1423749"/>
    <lineage>
        <taxon>Bacteria</taxon>
        <taxon>Bacillati</taxon>
        <taxon>Bacillota</taxon>
        <taxon>Bacilli</taxon>
        <taxon>Lactobacillales</taxon>
        <taxon>Lactobacillaceae</taxon>
        <taxon>Limosilactobacillus</taxon>
    </lineage>
</organism>
<comment type="similarity">
    <text evidence="6">Belongs to the purine/pyrimidine phosphoribosyltransferase family. PyrE subfamily.</text>
</comment>
<protein>
    <recommendedName>
        <fullName evidence="2 6">Orotate phosphoribosyltransferase</fullName>
        <shortName evidence="6">OPRT</shortName>
        <shortName evidence="6">OPRTase</shortName>
        <ecNumber evidence="2 6">2.4.2.10</ecNumber>
    </recommendedName>
</protein>
<keyword evidence="4 6" id="KW-0808">Transferase</keyword>
<comment type="function">
    <text evidence="6">Catalyzes the transfer of a ribosyl phosphate group from 5-phosphoribose 1-diphosphate to orotate, leading to the formation of orotidine monophosphate (OMP).</text>
</comment>
<comment type="subunit">
    <text evidence="6">Homodimer.</text>
</comment>
<feature type="binding site" description="in other chain" evidence="6">
    <location>
        <begin position="123"/>
        <end position="131"/>
    </location>
    <ligand>
        <name>5-phospho-alpha-D-ribose 1-diphosphate</name>
        <dbReference type="ChEBI" id="CHEBI:58017"/>
        <note>ligand shared between dimeric partners</note>
    </ligand>
</feature>
<reference evidence="8 9" key="1">
    <citation type="journal article" date="2015" name="Genome Announc.">
        <title>Expanding the biotechnology potential of lactobacilli through comparative genomics of 213 strains and associated genera.</title>
        <authorList>
            <person name="Sun Z."/>
            <person name="Harris H.M."/>
            <person name="McCann A."/>
            <person name="Guo C."/>
            <person name="Argimon S."/>
            <person name="Zhang W."/>
            <person name="Yang X."/>
            <person name="Jeffery I.B."/>
            <person name="Cooney J.C."/>
            <person name="Kagawa T.F."/>
            <person name="Liu W."/>
            <person name="Song Y."/>
            <person name="Salvetti E."/>
            <person name="Wrobel A."/>
            <person name="Rasinkangas P."/>
            <person name="Parkhill J."/>
            <person name="Rea M.C."/>
            <person name="O'Sullivan O."/>
            <person name="Ritari J."/>
            <person name="Douillard F.P."/>
            <person name="Paul Ross R."/>
            <person name="Yang R."/>
            <person name="Briner A.E."/>
            <person name="Felis G.E."/>
            <person name="de Vos W.M."/>
            <person name="Barrangou R."/>
            <person name="Klaenhammer T.R."/>
            <person name="Caufield P.W."/>
            <person name="Cui Y."/>
            <person name="Zhang H."/>
            <person name="O'Toole P.W."/>
        </authorList>
    </citation>
    <scope>NUCLEOTIDE SEQUENCE [LARGE SCALE GENOMIC DNA]</scope>
    <source>
        <strain evidence="8 9">DSM 16045</strain>
    </source>
</reference>
<evidence type="ECO:0000256" key="2">
    <source>
        <dbReference type="ARBA" id="ARBA00011971"/>
    </source>
</evidence>
<feature type="binding site" evidence="6">
    <location>
        <position position="103"/>
    </location>
    <ligand>
        <name>5-phospho-alpha-D-ribose 1-diphosphate</name>
        <dbReference type="ChEBI" id="CHEBI:58017"/>
        <note>ligand shared between dimeric partners</note>
    </ligand>
</feature>
<dbReference type="InterPro" id="IPR029057">
    <property type="entry name" value="PRTase-like"/>
</dbReference>
<gene>
    <name evidence="6" type="primary">pyrE</name>
    <name evidence="8" type="ORF">FC60_GL001586</name>
</gene>